<keyword evidence="15" id="KW-1185">Reference proteome</keyword>
<evidence type="ECO:0000256" key="10">
    <source>
        <dbReference type="ARBA" id="ARBA00023143"/>
    </source>
</evidence>
<name>A0A7Y3RNG5_9PROT</name>
<dbReference type="PANTHER" id="PTHR30587:SF0">
    <property type="entry name" value="FLAGELLAR BIOSYNTHETIC PROTEIN FLIP"/>
    <property type="match status" value="1"/>
</dbReference>
<feature type="transmembrane region" description="Helical" evidence="12">
    <location>
        <begin position="182"/>
        <end position="204"/>
    </location>
</feature>
<dbReference type="GO" id="GO:0009425">
    <property type="term" value="C:bacterial-type flagellum basal body"/>
    <property type="evidence" value="ECO:0007669"/>
    <property type="project" value="UniProtKB-SubCell"/>
</dbReference>
<keyword evidence="13" id="KW-0732">Signal</keyword>
<sequence>MRLAAIALFLLTLLFTPAYAAATVSPEVEGFLSGTISLRNAVIPTVLLVTLLSIAPGLLMMVTCFPFIAIIFSFLRQALGLQSAPPTMMLTSLALFLTFFIMEPVFTDVWTDALQPLLDGEITELEAAPLAAEPLQDFMAGRVKEDTLFRLANAVGRPAESVETAPLTVLVPSFMLSEITRAFQLGFAIFLPFLVIDLVVASVLMAMGMMMVPPAVVALPFKLAFFVLADGWVAMTEALLRGYA</sequence>
<feature type="chain" id="PRO_5031166225" description="Flagellar biosynthetic protein FliP" evidence="13">
    <location>
        <begin position="21"/>
        <end position="244"/>
    </location>
</feature>
<keyword evidence="14" id="KW-0282">Flagellum</keyword>
<accession>A0A7Y3RNG5</accession>
<dbReference type="GO" id="GO:0009306">
    <property type="term" value="P:protein secretion"/>
    <property type="evidence" value="ECO:0007669"/>
    <property type="project" value="UniProtKB-UniRule"/>
</dbReference>
<dbReference type="PRINTS" id="PR01302">
    <property type="entry name" value="TYPE3IMPPROT"/>
</dbReference>
<dbReference type="PRINTS" id="PR00951">
    <property type="entry name" value="FLGBIOSNFLIP"/>
</dbReference>
<keyword evidence="14" id="KW-0966">Cell projection</keyword>
<organism evidence="14 15">
    <name type="scientific">Parvularcula mediterranea</name>
    <dbReference type="NCBI Taxonomy" id="2732508"/>
    <lineage>
        <taxon>Bacteria</taxon>
        <taxon>Pseudomonadati</taxon>
        <taxon>Pseudomonadota</taxon>
        <taxon>Alphaproteobacteria</taxon>
        <taxon>Parvularculales</taxon>
        <taxon>Parvularculaceae</taxon>
        <taxon>Parvularcula</taxon>
    </lineage>
</organism>
<evidence type="ECO:0000256" key="3">
    <source>
        <dbReference type="ARBA" id="ARBA00022448"/>
    </source>
</evidence>
<keyword evidence="14" id="KW-0969">Cilium</keyword>
<evidence type="ECO:0000256" key="8">
    <source>
        <dbReference type="ARBA" id="ARBA00022989"/>
    </source>
</evidence>
<reference evidence="14 15" key="1">
    <citation type="submission" date="2020-05" db="EMBL/GenBank/DDBJ databases">
        <title>Parvularcula mediterraneae sp. nov., isolated from polypropylene straw from shallow seawater of the seashore of Laganas in Zakynthos island, Greece.</title>
        <authorList>
            <person name="Szabo I."/>
            <person name="Al-Omari J."/>
            <person name="Rado J."/>
            <person name="Szerdahelyi G.S."/>
        </authorList>
    </citation>
    <scope>NUCLEOTIDE SEQUENCE [LARGE SCALE GENOMIC DNA]</scope>
    <source>
        <strain evidence="14 15">ZS-1/3</strain>
    </source>
</reference>
<evidence type="ECO:0000256" key="4">
    <source>
        <dbReference type="ARBA" id="ARBA00022475"/>
    </source>
</evidence>
<feature type="transmembrane region" description="Helical" evidence="12">
    <location>
        <begin position="216"/>
        <end position="235"/>
    </location>
</feature>
<dbReference type="RefSeq" id="WP_173200586.1">
    <property type="nucleotide sequence ID" value="NZ_JABFCX010000003.1"/>
</dbReference>
<evidence type="ECO:0000313" key="14">
    <source>
        <dbReference type="EMBL" id="NNU17298.1"/>
    </source>
</evidence>
<protein>
    <recommendedName>
        <fullName evidence="2 12">Flagellar biosynthetic protein FliP</fullName>
    </recommendedName>
</protein>
<comment type="subcellular location">
    <subcellularLocation>
        <location evidence="12">Cell membrane</location>
        <topology evidence="12">Multi-pass membrane protein</topology>
    </subcellularLocation>
    <subcellularLocation>
        <location evidence="12">Bacterial flagellum basal body</location>
    </subcellularLocation>
</comment>
<dbReference type="GO" id="GO:0044781">
    <property type="term" value="P:bacterial-type flagellum organization"/>
    <property type="evidence" value="ECO:0007669"/>
    <property type="project" value="UniProtKB-UniRule"/>
</dbReference>
<evidence type="ECO:0000256" key="6">
    <source>
        <dbReference type="ARBA" id="ARBA00022795"/>
    </source>
</evidence>
<comment type="caution">
    <text evidence="14">The sequence shown here is derived from an EMBL/GenBank/DDBJ whole genome shotgun (WGS) entry which is preliminary data.</text>
</comment>
<keyword evidence="10" id="KW-0975">Bacterial flagellum</keyword>
<comment type="function">
    <text evidence="12">Plays a role in the flagellum-specific transport system.</text>
</comment>
<evidence type="ECO:0000313" key="15">
    <source>
        <dbReference type="Proteomes" id="UP000536835"/>
    </source>
</evidence>
<dbReference type="GO" id="GO:0005886">
    <property type="term" value="C:plasma membrane"/>
    <property type="evidence" value="ECO:0007669"/>
    <property type="project" value="UniProtKB-SubCell"/>
</dbReference>
<evidence type="ECO:0000256" key="9">
    <source>
        <dbReference type="ARBA" id="ARBA00023136"/>
    </source>
</evidence>
<evidence type="ECO:0000256" key="7">
    <source>
        <dbReference type="ARBA" id="ARBA00022927"/>
    </source>
</evidence>
<evidence type="ECO:0000256" key="1">
    <source>
        <dbReference type="ARBA" id="ARBA00006257"/>
    </source>
</evidence>
<proteinExistence type="inferred from homology"/>
<keyword evidence="11 12" id="KW-1006">Bacterial flagellum protein export</keyword>
<evidence type="ECO:0000256" key="13">
    <source>
        <dbReference type="SAM" id="SignalP"/>
    </source>
</evidence>
<evidence type="ECO:0000256" key="2">
    <source>
        <dbReference type="ARBA" id="ARBA00021714"/>
    </source>
</evidence>
<keyword evidence="3 12" id="KW-0813">Transport</keyword>
<evidence type="ECO:0000256" key="5">
    <source>
        <dbReference type="ARBA" id="ARBA00022692"/>
    </source>
</evidence>
<dbReference type="InterPro" id="IPR005837">
    <property type="entry name" value="FliP"/>
</dbReference>
<keyword evidence="6 12" id="KW-1005">Bacterial flagellum biogenesis</keyword>
<feature type="signal peptide" evidence="13">
    <location>
        <begin position="1"/>
        <end position="20"/>
    </location>
</feature>
<evidence type="ECO:0000256" key="12">
    <source>
        <dbReference type="RuleBase" id="RU362069"/>
    </source>
</evidence>
<keyword evidence="8 12" id="KW-1133">Transmembrane helix</keyword>
<keyword evidence="7 12" id="KW-0653">Protein transport</keyword>
<evidence type="ECO:0000256" key="11">
    <source>
        <dbReference type="ARBA" id="ARBA00023225"/>
    </source>
</evidence>
<keyword evidence="5 12" id="KW-0812">Transmembrane</keyword>
<dbReference type="EMBL" id="JABFCX010000003">
    <property type="protein sequence ID" value="NNU17298.1"/>
    <property type="molecule type" value="Genomic_DNA"/>
</dbReference>
<dbReference type="NCBIfam" id="NF009438">
    <property type="entry name" value="PRK12797.1"/>
    <property type="match status" value="1"/>
</dbReference>
<dbReference type="NCBIfam" id="TIGR01103">
    <property type="entry name" value="fliP"/>
    <property type="match status" value="1"/>
</dbReference>
<dbReference type="AlphaFoldDB" id="A0A7Y3RNG5"/>
<gene>
    <name evidence="12 14" type="primary">fliP</name>
    <name evidence="14" type="ORF">HK107_13285</name>
</gene>
<dbReference type="InterPro" id="IPR005838">
    <property type="entry name" value="T3SS_IM_P"/>
</dbReference>
<keyword evidence="9 12" id="KW-0472">Membrane</keyword>
<dbReference type="Pfam" id="PF00813">
    <property type="entry name" value="FliP"/>
    <property type="match status" value="1"/>
</dbReference>
<comment type="similarity">
    <text evidence="1 12">Belongs to the FliP/MopC/SpaP family.</text>
</comment>
<dbReference type="Proteomes" id="UP000536835">
    <property type="component" value="Unassembled WGS sequence"/>
</dbReference>
<dbReference type="PANTHER" id="PTHR30587">
    <property type="entry name" value="FLAGELLAR BIOSYNTHETIC PROTEIN FLIP"/>
    <property type="match status" value="1"/>
</dbReference>
<feature type="transmembrane region" description="Helical" evidence="12">
    <location>
        <begin position="46"/>
        <end position="75"/>
    </location>
</feature>
<feature type="transmembrane region" description="Helical" evidence="12">
    <location>
        <begin position="87"/>
        <end position="106"/>
    </location>
</feature>
<keyword evidence="4 12" id="KW-1003">Cell membrane</keyword>